<name>A0A1R4EFM8_9GAMM</name>
<dbReference type="STRING" id="1945520.A1019T_01254"/>
<reference evidence="3" key="1">
    <citation type="submission" date="2017-02" db="EMBL/GenBank/DDBJ databases">
        <authorList>
            <person name="Mornico D."/>
        </authorList>
    </citation>
    <scope>NUCLEOTIDE SEQUENCE [LARGE SCALE GENOMIC DNA]</scope>
</reference>
<proteinExistence type="predicted"/>
<evidence type="ECO:0000256" key="1">
    <source>
        <dbReference type="SAM" id="MobiDB-lite"/>
    </source>
</evidence>
<dbReference type="RefSeq" id="WP_095532737.1">
    <property type="nucleotide sequence ID" value="NZ_FUGD01000077.1"/>
</dbReference>
<accession>A0A1R4EFM8</accession>
<organism evidence="2 3">
    <name type="scientific">Psychrobacter pasteurii</name>
    <dbReference type="NCBI Taxonomy" id="1945520"/>
    <lineage>
        <taxon>Bacteria</taxon>
        <taxon>Pseudomonadati</taxon>
        <taxon>Pseudomonadota</taxon>
        <taxon>Gammaproteobacteria</taxon>
        <taxon>Moraxellales</taxon>
        <taxon>Moraxellaceae</taxon>
        <taxon>Psychrobacter</taxon>
    </lineage>
</organism>
<feature type="compositionally biased region" description="Polar residues" evidence="1">
    <location>
        <begin position="107"/>
        <end position="116"/>
    </location>
</feature>
<dbReference type="EMBL" id="FUGD01000077">
    <property type="protein sequence ID" value="SJM37282.1"/>
    <property type="molecule type" value="Genomic_DNA"/>
</dbReference>
<protein>
    <submittedName>
        <fullName evidence="2">Uncharacterized protein</fullName>
    </submittedName>
</protein>
<evidence type="ECO:0000313" key="3">
    <source>
        <dbReference type="Proteomes" id="UP000188169"/>
    </source>
</evidence>
<sequence length="116" mass="12422">MSHIELSNHSQPSLATTLRTAMKVLVIGASSLAFLSGCQATKGFFGKIEDGSLAYQKAEKLDPIQLPADQETAPFVPLYPTPAVGVNTLDVENESGKRYQLPPPHRQVSTNSQAGN</sequence>
<dbReference type="OrthoDB" id="6650023at2"/>
<evidence type="ECO:0000313" key="2">
    <source>
        <dbReference type="EMBL" id="SJM37282.1"/>
    </source>
</evidence>
<dbReference type="Proteomes" id="UP000188169">
    <property type="component" value="Unassembled WGS sequence"/>
</dbReference>
<gene>
    <name evidence="2" type="ORF">A1019T_01254</name>
</gene>
<feature type="region of interest" description="Disordered" evidence="1">
    <location>
        <begin position="93"/>
        <end position="116"/>
    </location>
</feature>
<dbReference type="AlphaFoldDB" id="A0A1R4EFM8"/>
<keyword evidence="3" id="KW-1185">Reference proteome</keyword>